<dbReference type="OrthoDB" id="10476547at2759"/>
<dbReference type="AlphaFoldDB" id="A0A8H3J8D7"/>
<evidence type="ECO:0000313" key="3">
    <source>
        <dbReference type="EMBL" id="CAF9942507.1"/>
    </source>
</evidence>
<evidence type="ECO:0000256" key="2">
    <source>
        <dbReference type="SAM" id="Phobius"/>
    </source>
</evidence>
<evidence type="ECO:0000313" key="4">
    <source>
        <dbReference type="Proteomes" id="UP000664534"/>
    </source>
</evidence>
<proteinExistence type="predicted"/>
<feature type="region of interest" description="Disordered" evidence="1">
    <location>
        <begin position="137"/>
        <end position="192"/>
    </location>
</feature>
<evidence type="ECO:0000256" key="1">
    <source>
        <dbReference type="SAM" id="MobiDB-lite"/>
    </source>
</evidence>
<name>A0A8H3J8D7_9LECA</name>
<gene>
    <name evidence="3" type="ORF">IMSHALPRED_003851</name>
</gene>
<dbReference type="EMBL" id="CAJPDT010000191">
    <property type="protein sequence ID" value="CAF9942507.1"/>
    <property type="molecule type" value="Genomic_DNA"/>
</dbReference>
<protein>
    <recommendedName>
        <fullName evidence="5">Transmembrane protein</fullName>
    </recommendedName>
</protein>
<accession>A0A8H3J8D7</accession>
<keyword evidence="2" id="KW-0472">Membrane</keyword>
<keyword evidence="4" id="KW-1185">Reference proteome</keyword>
<sequence length="227" mass="24772">MTRINRLPPIIGVYFIVTAYSVSSAFITDGDCVTFTGTPFTLSTPFSVGAAPEPSATDPEWFGSIVESKFATWLPAAPTCSVSPPCTVDCDSVDNGEPGASIFLIVGVFLAVAGILTFVCYIGPKLVRLVTAAKDKKSRTQSEHMHEPTPFLQQKPELDAETKRQNELEARDQNYELESSERYEIEGDEGRAEMTGAISESGLLLSLAERHELRGEEHSQELEGHDI</sequence>
<feature type="transmembrane region" description="Helical" evidence="2">
    <location>
        <begin position="102"/>
        <end position="122"/>
    </location>
</feature>
<keyword evidence="2" id="KW-0812">Transmembrane</keyword>
<feature type="compositionally biased region" description="Basic and acidic residues" evidence="1">
    <location>
        <begin position="156"/>
        <end position="192"/>
    </location>
</feature>
<dbReference type="Proteomes" id="UP000664534">
    <property type="component" value="Unassembled WGS sequence"/>
</dbReference>
<organism evidence="3 4">
    <name type="scientific">Imshaugia aleurites</name>
    <dbReference type="NCBI Taxonomy" id="172621"/>
    <lineage>
        <taxon>Eukaryota</taxon>
        <taxon>Fungi</taxon>
        <taxon>Dikarya</taxon>
        <taxon>Ascomycota</taxon>
        <taxon>Pezizomycotina</taxon>
        <taxon>Lecanoromycetes</taxon>
        <taxon>OSLEUM clade</taxon>
        <taxon>Lecanoromycetidae</taxon>
        <taxon>Lecanorales</taxon>
        <taxon>Lecanorineae</taxon>
        <taxon>Parmeliaceae</taxon>
        <taxon>Imshaugia</taxon>
    </lineage>
</organism>
<keyword evidence="2" id="KW-1133">Transmembrane helix</keyword>
<feature type="compositionally biased region" description="Basic and acidic residues" evidence="1">
    <location>
        <begin position="137"/>
        <end position="147"/>
    </location>
</feature>
<reference evidence="3" key="1">
    <citation type="submission" date="2021-03" db="EMBL/GenBank/DDBJ databases">
        <authorList>
            <person name="Tagirdzhanova G."/>
        </authorList>
    </citation>
    <scope>NUCLEOTIDE SEQUENCE</scope>
</reference>
<comment type="caution">
    <text evidence="3">The sequence shown here is derived from an EMBL/GenBank/DDBJ whole genome shotgun (WGS) entry which is preliminary data.</text>
</comment>
<feature type="transmembrane region" description="Helical" evidence="2">
    <location>
        <begin position="7"/>
        <end position="27"/>
    </location>
</feature>
<evidence type="ECO:0008006" key="5">
    <source>
        <dbReference type="Google" id="ProtNLM"/>
    </source>
</evidence>